<dbReference type="AlphaFoldDB" id="A0A0A9AS22"/>
<protein>
    <submittedName>
        <fullName evidence="1">Uncharacterized protein</fullName>
    </submittedName>
</protein>
<evidence type="ECO:0000313" key="1">
    <source>
        <dbReference type="EMBL" id="JAD49897.1"/>
    </source>
</evidence>
<dbReference type="EMBL" id="GBRH01247998">
    <property type="protein sequence ID" value="JAD49897.1"/>
    <property type="molecule type" value="Transcribed_RNA"/>
</dbReference>
<accession>A0A0A9AS22</accession>
<reference evidence="1" key="2">
    <citation type="journal article" date="2015" name="Data Brief">
        <title>Shoot transcriptome of the giant reed, Arundo donax.</title>
        <authorList>
            <person name="Barrero R.A."/>
            <person name="Guerrero F.D."/>
            <person name="Moolhuijzen P."/>
            <person name="Goolsby J.A."/>
            <person name="Tidwell J."/>
            <person name="Bellgard S.E."/>
            <person name="Bellgard M.I."/>
        </authorList>
    </citation>
    <scope>NUCLEOTIDE SEQUENCE</scope>
    <source>
        <tissue evidence="1">Shoot tissue taken approximately 20 cm above the soil surface</tissue>
    </source>
</reference>
<reference evidence="1" key="1">
    <citation type="submission" date="2014-09" db="EMBL/GenBank/DDBJ databases">
        <authorList>
            <person name="Magalhaes I.L.F."/>
            <person name="Oliveira U."/>
            <person name="Santos F.R."/>
            <person name="Vidigal T.H.D.A."/>
            <person name="Brescovit A.D."/>
            <person name="Santos A.J."/>
        </authorList>
    </citation>
    <scope>NUCLEOTIDE SEQUENCE</scope>
    <source>
        <tissue evidence="1">Shoot tissue taken approximately 20 cm above the soil surface</tissue>
    </source>
</reference>
<organism evidence="1">
    <name type="scientific">Arundo donax</name>
    <name type="common">Giant reed</name>
    <name type="synonym">Donax arundinaceus</name>
    <dbReference type="NCBI Taxonomy" id="35708"/>
    <lineage>
        <taxon>Eukaryota</taxon>
        <taxon>Viridiplantae</taxon>
        <taxon>Streptophyta</taxon>
        <taxon>Embryophyta</taxon>
        <taxon>Tracheophyta</taxon>
        <taxon>Spermatophyta</taxon>
        <taxon>Magnoliopsida</taxon>
        <taxon>Liliopsida</taxon>
        <taxon>Poales</taxon>
        <taxon>Poaceae</taxon>
        <taxon>PACMAD clade</taxon>
        <taxon>Arundinoideae</taxon>
        <taxon>Arundineae</taxon>
        <taxon>Arundo</taxon>
    </lineage>
</organism>
<sequence length="42" mass="4377">MSGVVVVPILFLKFSKSTTAFSKCSVTSLPSGASKCVMVLIL</sequence>
<name>A0A0A9AS22_ARUDO</name>
<proteinExistence type="predicted"/>